<evidence type="ECO:0000256" key="8">
    <source>
        <dbReference type="ARBA" id="ARBA00023180"/>
    </source>
</evidence>
<keyword evidence="3" id="KW-1003">Cell membrane</keyword>
<dbReference type="GO" id="GO:0005886">
    <property type="term" value="C:plasma membrane"/>
    <property type="evidence" value="ECO:0007669"/>
    <property type="project" value="UniProtKB-SubCell"/>
</dbReference>
<dbReference type="Gene3D" id="1.10.287.70">
    <property type="match status" value="1"/>
</dbReference>
<dbReference type="WBParaSite" id="Pan_g17020.t1">
    <property type="protein sequence ID" value="Pan_g17020.t1"/>
    <property type="gene ID" value="Pan_g17020"/>
</dbReference>
<evidence type="ECO:0000256" key="6">
    <source>
        <dbReference type="ARBA" id="ARBA00023136"/>
    </source>
</evidence>
<keyword evidence="8" id="KW-0325">Glycoprotein</keyword>
<feature type="transmembrane region" description="Helical" evidence="9">
    <location>
        <begin position="150"/>
        <end position="169"/>
    </location>
</feature>
<evidence type="ECO:0000313" key="11">
    <source>
        <dbReference type="Proteomes" id="UP000492821"/>
    </source>
</evidence>
<keyword evidence="11" id="KW-1185">Reference proteome</keyword>
<keyword evidence="7" id="KW-0675">Receptor</keyword>
<dbReference type="PANTHER" id="PTHR42643:SF24">
    <property type="entry name" value="IONOTROPIC RECEPTOR 60A"/>
    <property type="match status" value="1"/>
</dbReference>
<keyword evidence="5 9" id="KW-1133">Transmembrane helix</keyword>
<feature type="domain" description="Ionotropic glutamate receptor C-terminal" evidence="10">
    <location>
        <begin position="147"/>
        <end position="419"/>
    </location>
</feature>
<evidence type="ECO:0000256" key="3">
    <source>
        <dbReference type="ARBA" id="ARBA00022475"/>
    </source>
</evidence>
<dbReference type="Gene3D" id="3.40.190.10">
    <property type="entry name" value="Periplasmic binding protein-like II"/>
    <property type="match status" value="1"/>
</dbReference>
<dbReference type="SUPFAM" id="SSF53850">
    <property type="entry name" value="Periplasmic binding protein-like II"/>
    <property type="match status" value="1"/>
</dbReference>
<comment type="similarity">
    <text evidence="2">Belongs to the glutamate-gated ion channel (TC 1.A.10.1) family.</text>
</comment>
<evidence type="ECO:0000259" key="10">
    <source>
        <dbReference type="Pfam" id="PF00060"/>
    </source>
</evidence>
<proteinExistence type="inferred from homology"/>
<dbReference type="AlphaFoldDB" id="A0A7E4V7H8"/>
<sequence length="476" mass="55063">MAFLQRSALRNLNLTSLLNGHLRVLLPNVNPPFVNYHNLSLESQSKEGYSPGILIEILNQIGEKLNLTYEYVNDTSIYDSLKPNDTFDKVFASQDIDIIADATVLRYTQNIYSSLTYPIGFEFTGMMIRSPDKYRDNTWLIVTEPFSWEMWLLIVFSVLLSAVWLKIGINLISRIYNEQQYSPFNSFWIFFSIFVQQGLPRQPKSWALRVFITTWWLASITLMAGFTGSLVALFTVEREFIPIKTLQEFTNTLHAGHYTILVSQAAKWQLQIISESVSPELQKLWNEINVFGRVQYVDNILTGMEYVKKHQNYVLFGPYATLSVYADIECNVAMLPFAINPVYLSIPMRSNSPYLPYFSYIIRDFVEFGLVDKWFNDFKAYIVSNRDYRCNGTTGLPSRQGFLTLSQTQGAFWILIFGLSVAALYLGLEHSLHCFSSIKRYFFKVQRHRTAQIQMVEFPSTIEERPASVQTHRLSE</sequence>
<feature type="transmembrane region" description="Helical" evidence="9">
    <location>
        <begin position="211"/>
        <end position="236"/>
    </location>
</feature>
<dbReference type="InterPro" id="IPR052192">
    <property type="entry name" value="Insect_Ionotropic_Sensory_Rcpt"/>
</dbReference>
<evidence type="ECO:0000256" key="2">
    <source>
        <dbReference type="ARBA" id="ARBA00008685"/>
    </source>
</evidence>
<comment type="subcellular location">
    <subcellularLocation>
        <location evidence="1">Cell membrane</location>
        <topology evidence="1">Multi-pass membrane protein</topology>
    </subcellularLocation>
</comment>
<dbReference type="GO" id="GO:0015276">
    <property type="term" value="F:ligand-gated monoatomic ion channel activity"/>
    <property type="evidence" value="ECO:0007669"/>
    <property type="project" value="InterPro"/>
</dbReference>
<reference evidence="12" key="2">
    <citation type="submission" date="2020-10" db="UniProtKB">
        <authorList>
            <consortium name="WormBaseParasite"/>
        </authorList>
    </citation>
    <scope>IDENTIFICATION</scope>
</reference>
<keyword evidence="4 9" id="KW-0812">Transmembrane</keyword>
<dbReference type="GO" id="GO:0050906">
    <property type="term" value="P:detection of stimulus involved in sensory perception"/>
    <property type="evidence" value="ECO:0007669"/>
    <property type="project" value="UniProtKB-ARBA"/>
</dbReference>
<dbReference type="InterPro" id="IPR001320">
    <property type="entry name" value="Iontro_rcpt_C"/>
</dbReference>
<evidence type="ECO:0000256" key="7">
    <source>
        <dbReference type="ARBA" id="ARBA00023170"/>
    </source>
</evidence>
<evidence type="ECO:0000256" key="5">
    <source>
        <dbReference type="ARBA" id="ARBA00022989"/>
    </source>
</evidence>
<keyword evidence="6 9" id="KW-0472">Membrane</keyword>
<evidence type="ECO:0000256" key="4">
    <source>
        <dbReference type="ARBA" id="ARBA00022692"/>
    </source>
</evidence>
<evidence type="ECO:0000313" key="12">
    <source>
        <dbReference type="WBParaSite" id="Pan_g17020.t1"/>
    </source>
</evidence>
<evidence type="ECO:0000256" key="1">
    <source>
        <dbReference type="ARBA" id="ARBA00004651"/>
    </source>
</evidence>
<dbReference type="PANTHER" id="PTHR42643">
    <property type="entry name" value="IONOTROPIC RECEPTOR 20A-RELATED"/>
    <property type="match status" value="1"/>
</dbReference>
<name>A0A7E4V7H8_PANRE</name>
<accession>A0A7E4V7H8</accession>
<organism evidence="11 12">
    <name type="scientific">Panagrellus redivivus</name>
    <name type="common">Microworm</name>
    <dbReference type="NCBI Taxonomy" id="6233"/>
    <lineage>
        <taxon>Eukaryota</taxon>
        <taxon>Metazoa</taxon>
        <taxon>Ecdysozoa</taxon>
        <taxon>Nematoda</taxon>
        <taxon>Chromadorea</taxon>
        <taxon>Rhabditida</taxon>
        <taxon>Tylenchina</taxon>
        <taxon>Panagrolaimomorpha</taxon>
        <taxon>Panagrolaimoidea</taxon>
        <taxon>Panagrolaimidae</taxon>
        <taxon>Panagrellus</taxon>
    </lineage>
</organism>
<evidence type="ECO:0000256" key="9">
    <source>
        <dbReference type="SAM" id="Phobius"/>
    </source>
</evidence>
<dbReference type="Proteomes" id="UP000492821">
    <property type="component" value="Unassembled WGS sequence"/>
</dbReference>
<protein>
    <submittedName>
        <fullName evidence="12">PBPe domain-containing protein</fullName>
    </submittedName>
</protein>
<feature type="transmembrane region" description="Helical" evidence="9">
    <location>
        <begin position="410"/>
        <end position="428"/>
    </location>
</feature>
<dbReference type="Pfam" id="PF00060">
    <property type="entry name" value="Lig_chan"/>
    <property type="match status" value="1"/>
</dbReference>
<reference evidence="11" key="1">
    <citation type="journal article" date="2013" name="Genetics">
        <title>The draft genome and transcriptome of Panagrellus redivivus are shaped by the harsh demands of a free-living lifestyle.</title>
        <authorList>
            <person name="Srinivasan J."/>
            <person name="Dillman A.R."/>
            <person name="Macchietto M.G."/>
            <person name="Heikkinen L."/>
            <person name="Lakso M."/>
            <person name="Fracchia K.M."/>
            <person name="Antoshechkin I."/>
            <person name="Mortazavi A."/>
            <person name="Wong G."/>
            <person name="Sternberg P.W."/>
        </authorList>
    </citation>
    <scope>NUCLEOTIDE SEQUENCE [LARGE SCALE GENOMIC DNA]</scope>
    <source>
        <strain evidence="11">MT8872</strain>
    </source>
</reference>